<dbReference type="InterPro" id="IPR001857">
    <property type="entry name" value="Ribosomal_bL19"/>
</dbReference>
<evidence type="ECO:0000256" key="6">
    <source>
        <dbReference type="RuleBase" id="RU000559"/>
    </source>
</evidence>
<dbReference type="NCBIfam" id="TIGR01024">
    <property type="entry name" value="rplS_bact"/>
    <property type="match status" value="1"/>
</dbReference>
<dbReference type="Proteomes" id="UP000295662">
    <property type="component" value="Unassembled WGS sequence"/>
</dbReference>
<dbReference type="EMBL" id="SOCA01000003">
    <property type="protein sequence ID" value="TDU71005.1"/>
    <property type="molecule type" value="Genomic_DNA"/>
</dbReference>
<dbReference type="Pfam" id="PF01245">
    <property type="entry name" value="Ribosomal_L19"/>
    <property type="match status" value="1"/>
</dbReference>
<evidence type="ECO:0000256" key="2">
    <source>
        <dbReference type="ARBA" id="ARBA00022980"/>
    </source>
</evidence>
<dbReference type="GO" id="GO:0006412">
    <property type="term" value="P:translation"/>
    <property type="evidence" value="ECO:0007669"/>
    <property type="project" value="UniProtKB-UniRule"/>
</dbReference>
<evidence type="ECO:0000256" key="1">
    <source>
        <dbReference type="ARBA" id="ARBA00005781"/>
    </source>
</evidence>
<dbReference type="AlphaFoldDB" id="A0A4R7S1D0"/>
<accession>A0A4R7S1D0</accession>
<evidence type="ECO:0000313" key="8">
    <source>
        <dbReference type="Proteomes" id="UP000295662"/>
    </source>
</evidence>
<reference evidence="7 8" key="1">
    <citation type="submission" date="2019-03" db="EMBL/GenBank/DDBJ databases">
        <title>Genomic Encyclopedia of Archaeal and Bacterial Type Strains, Phase II (KMG-II): from individual species to whole genera.</title>
        <authorList>
            <person name="Goeker M."/>
        </authorList>
    </citation>
    <scope>NUCLEOTIDE SEQUENCE [LARGE SCALE GENOMIC DNA]</scope>
    <source>
        <strain evidence="7 8">ATCC 25309</strain>
    </source>
</reference>
<dbReference type="HAMAP" id="MF_00402">
    <property type="entry name" value="Ribosomal_bL19"/>
    <property type="match status" value="1"/>
</dbReference>
<keyword evidence="8" id="KW-1185">Reference proteome</keyword>
<protein>
    <recommendedName>
        <fullName evidence="4 5">Large ribosomal subunit protein bL19</fullName>
    </recommendedName>
</protein>
<comment type="function">
    <text evidence="5 6">This protein is located at the 30S-50S ribosomal subunit interface and may play a role in the structure and function of the aminoacyl-tRNA binding site.</text>
</comment>
<comment type="similarity">
    <text evidence="1 5 6">Belongs to the bacterial ribosomal protein bL19 family.</text>
</comment>
<sequence>MEKLVAKEEKASTIPAPRPVRLSWDLTPKDKFAPHIMSNIIANIDSEQLKKEVASFHVGDSVKIHTRVIEGDKERIQIFAGIIISHKGAGLNEAFTVRKISYGEGVERVFPVHSPKVAKIEVVKIGKVRRARLHYLRGRKGKQAMTVKEQAYNSNEA</sequence>
<dbReference type="InterPro" id="IPR038657">
    <property type="entry name" value="Ribosomal_bL19_sf"/>
</dbReference>
<organism evidence="7 8">
    <name type="scientific">Prosthecobacter fusiformis</name>
    <dbReference type="NCBI Taxonomy" id="48464"/>
    <lineage>
        <taxon>Bacteria</taxon>
        <taxon>Pseudomonadati</taxon>
        <taxon>Verrucomicrobiota</taxon>
        <taxon>Verrucomicrobiia</taxon>
        <taxon>Verrucomicrobiales</taxon>
        <taxon>Verrucomicrobiaceae</taxon>
        <taxon>Prosthecobacter</taxon>
    </lineage>
</organism>
<evidence type="ECO:0000256" key="3">
    <source>
        <dbReference type="ARBA" id="ARBA00023274"/>
    </source>
</evidence>
<keyword evidence="2 5" id="KW-0689">Ribosomal protein</keyword>
<evidence type="ECO:0000313" key="7">
    <source>
        <dbReference type="EMBL" id="TDU71005.1"/>
    </source>
</evidence>
<dbReference type="SUPFAM" id="SSF50104">
    <property type="entry name" value="Translation proteins SH3-like domain"/>
    <property type="match status" value="1"/>
</dbReference>
<dbReference type="PANTHER" id="PTHR15680">
    <property type="entry name" value="RIBOSOMAL PROTEIN L19"/>
    <property type="match status" value="1"/>
</dbReference>
<evidence type="ECO:0000256" key="4">
    <source>
        <dbReference type="ARBA" id="ARBA00035171"/>
    </source>
</evidence>
<dbReference type="GO" id="GO:0003735">
    <property type="term" value="F:structural constituent of ribosome"/>
    <property type="evidence" value="ECO:0007669"/>
    <property type="project" value="InterPro"/>
</dbReference>
<comment type="caution">
    <text evidence="7">The sequence shown here is derived from an EMBL/GenBank/DDBJ whole genome shotgun (WGS) entry which is preliminary data.</text>
</comment>
<dbReference type="InterPro" id="IPR008991">
    <property type="entry name" value="Translation_prot_SH3-like_sf"/>
</dbReference>
<dbReference type="PRINTS" id="PR00061">
    <property type="entry name" value="RIBOSOMALL19"/>
</dbReference>
<dbReference type="PANTHER" id="PTHR15680:SF9">
    <property type="entry name" value="LARGE RIBOSOMAL SUBUNIT PROTEIN BL19M"/>
    <property type="match status" value="1"/>
</dbReference>
<proteinExistence type="inferred from homology"/>
<dbReference type="GO" id="GO:0022625">
    <property type="term" value="C:cytosolic large ribosomal subunit"/>
    <property type="evidence" value="ECO:0007669"/>
    <property type="project" value="TreeGrafter"/>
</dbReference>
<dbReference type="FunFam" id="2.30.30.790:FF:000001">
    <property type="entry name" value="50S ribosomal protein L19"/>
    <property type="match status" value="1"/>
</dbReference>
<gene>
    <name evidence="5" type="primary">rplS</name>
    <name evidence="7" type="ORF">EI77_02123</name>
</gene>
<dbReference type="Gene3D" id="2.30.30.790">
    <property type="match status" value="1"/>
</dbReference>
<keyword evidence="3 5" id="KW-0687">Ribonucleoprotein</keyword>
<evidence type="ECO:0000256" key="5">
    <source>
        <dbReference type="HAMAP-Rule" id="MF_00402"/>
    </source>
</evidence>
<name>A0A4R7S1D0_9BACT</name>